<organism evidence="1 2">
    <name type="scientific">Plantactinospora solaniradicis</name>
    <dbReference type="NCBI Taxonomy" id="1723736"/>
    <lineage>
        <taxon>Bacteria</taxon>
        <taxon>Bacillati</taxon>
        <taxon>Actinomycetota</taxon>
        <taxon>Actinomycetes</taxon>
        <taxon>Micromonosporales</taxon>
        <taxon>Micromonosporaceae</taxon>
        <taxon>Plantactinospora</taxon>
    </lineage>
</organism>
<proteinExistence type="predicted"/>
<evidence type="ECO:0000313" key="1">
    <source>
        <dbReference type="EMBL" id="MFC6017217.1"/>
    </source>
</evidence>
<sequence>MDLQAVRQGLADAAATADPGLNCTGYVPDSINEPAFFPAEVDIDYDQTFGGSDTMTITCRLLVSRSDDEAGQKNLNAYLSRGTKSVKAAIEGTPGVAQTLSGACDDVHVMRVQGYRFYQHNGSAYIGAELVVKVIGDPEE</sequence>
<accession>A0ABW1K7S7</accession>
<reference evidence="2" key="1">
    <citation type="journal article" date="2019" name="Int. J. Syst. Evol. Microbiol.">
        <title>The Global Catalogue of Microorganisms (GCM) 10K type strain sequencing project: providing services to taxonomists for standard genome sequencing and annotation.</title>
        <authorList>
            <consortium name="The Broad Institute Genomics Platform"/>
            <consortium name="The Broad Institute Genome Sequencing Center for Infectious Disease"/>
            <person name="Wu L."/>
            <person name="Ma J."/>
        </authorList>
    </citation>
    <scope>NUCLEOTIDE SEQUENCE [LARGE SCALE GENOMIC DNA]</scope>
    <source>
        <strain evidence="2">ZS-35-S2</strain>
    </source>
</reference>
<dbReference type="Proteomes" id="UP001596203">
    <property type="component" value="Unassembled WGS sequence"/>
</dbReference>
<evidence type="ECO:0000313" key="2">
    <source>
        <dbReference type="Proteomes" id="UP001596203"/>
    </source>
</evidence>
<protein>
    <submittedName>
        <fullName evidence="1">Uncharacterized protein</fullName>
    </submittedName>
</protein>
<comment type="caution">
    <text evidence="1">The sequence shown here is derived from an EMBL/GenBank/DDBJ whole genome shotgun (WGS) entry which is preliminary data.</text>
</comment>
<dbReference type="EMBL" id="JBHSPR010000010">
    <property type="protein sequence ID" value="MFC6017217.1"/>
    <property type="molecule type" value="Genomic_DNA"/>
</dbReference>
<keyword evidence="2" id="KW-1185">Reference proteome</keyword>
<dbReference type="RefSeq" id="WP_377421313.1">
    <property type="nucleotide sequence ID" value="NZ_JBHSPR010000010.1"/>
</dbReference>
<gene>
    <name evidence="1" type="ORF">ACFP2T_13495</name>
</gene>
<name>A0ABW1K7S7_9ACTN</name>